<dbReference type="Pfam" id="PF17919">
    <property type="entry name" value="RT_RNaseH_2"/>
    <property type="match status" value="1"/>
</dbReference>
<dbReference type="Gene3D" id="3.30.70.270">
    <property type="match status" value="1"/>
</dbReference>
<dbReference type="PANTHER" id="PTHR34072">
    <property type="entry name" value="ENZYMATIC POLYPROTEIN-RELATED"/>
    <property type="match status" value="1"/>
</dbReference>
<organism evidence="3">
    <name type="scientific">Tanacetum cinerariifolium</name>
    <name type="common">Dalmatian daisy</name>
    <name type="synonym">Chrysanthemum cinerariifolium</name>
    <dbReference type="NCBI Taxonomy" id="118510"/>
    <lineage>
        <taxon>Eukaryota</taxon>
        <taxon>Viridiplantae</taxon>
        <taxon>Streptophyta</taxon>
        <taxon>Embryophyta</taxon>
        <taxon>Tracheophyta</taxon>
        <taxon>Spermatophyta</taxon>
        <taxon>Magnoliopsida</taxon>
        <taxon>eudicotyledons</taxon>
        <taxon>Gunneridae</taxon>
        <taxon>Pentapetalae</taxon>
        <taxon>asterids</taxon>
        <taxon>campanulids</taxon>
        <taxon>Asterales</taxon>
        <taxon>Asteraceae</taxon>
        <taxon>Asteroideae</taxon>
        <taxon>Anthemideae</taxon>
        <taxon>Anthemidinae</taxon>
        <taxon>Tanacetum</taxon>
    </lineage>
</organism>
<keyword evidence="3" id="KW-0808">Transferase</keyword>
<feature type="domain" description="Reverse transcriptase/retrotransposon-derived protein RNase H-like" evidence="2">
    <location>
        <begin position="611"/>
        <end position="664"/>
    </location>
</feature>
<protein>
    <submittedName>
        <fullName evidence="3">Putative reverse transcriptase domain-containing protein</fullName>
    </submittedName>
</protein>
<accession>A0A6L2MT41</accession>
<dbReference type="InterPro" id="IPR041577">
    <property type="entry name" value="RT_RNaseH_2"/>
</dbReference>
<keyword evidence="3" id="KW-0548">Nucleotidyltransferase</keyword>
<gene>
    <name evidence="3" type="ORF">Tci_047523</name>
</gene>
<reference evidence="3" key="1">
    <citation type="journal article" date="2019" name="Sci. Rep.">
        <title>Draft genome of Tanacetum cinerariifolium, the natural source of mosquito coil.</title>
        <authorList>
            <person name="Yamashiro T."/>
            <person name="Shiraishi A."/>
            <person name="Satake H."/>
            <person name="Nakayama K."/>
        </authorList>
    </citation>
    <scope>NUCLEOTIDE SEQUENCE</scope>
</reference>
<dbReference type="InterPro" id="IPR043502">
    <property type="entry name" value="DNA/RNA_pol_sf"/>
</dbReference>
<comment type="caution">
    <text evidence="3">The sequence shown here is derived from an EMBL/GenBank/DDBJ whole genome shotgun (WGS) entry which is preliminary data.</text>
</comment>
<evidence type="ECO:0000259" key="2">
    <source>
        <dbReference type="Pfam" id="PF17919"/>
    </source>
</evidence>
<name>A0A6L2MT41_TANCI</name>
<proteinExistence type="predicted"/>
<sequence>MVAYLLKTEGSEGFHQIMDFLNTSRIKYALTENPTIYTSLIQQFWQTAAVNTLDTGEVQITATIDRKIKLVSEASIRRHLKLEDSDGISTLPNTKIFKQLALIGPMKTYWEQFSSNIATAIICLATNRTFNFSKMIFEEMVKNLDSAPTTSQPQISSPYTIPTRQKTEVPQPSSPTHTHVADKAASTGVDVRHGGAATTVSSLNAGHGSGHIDKTLSMPHDSPLLIVNKLGSDEGSITLNDLTLSILSLRLEKTVKLSQVRRRAKIVVYDDEELEDPSKQGRSMIEEINQDIEITFVTSTKVLAEVAKVHTYAGRRRAISTASGGISTAEELVNTAGASMPVSTAGMVDKESQRIARVHEEASSFNVDEWEDIQATIEADEELALRIQVEEREKYFEAKKARLLIDLINQRKRYFAQQRTEERRNKPMTQAQQRTYMSNYCEATMKRVQNFTPMESDVDRKIPKIADESSKRATEEELEQESSKRDDLIKLWDLVKERFGTTDLTDDKEKELWVELKRLFEPDFKDKLWKLQRHMHDLLTWRLYDTCGVHHLSTEKGMDIFMLIEKEYLLSKGIMTMMLVNKLLVDQYSKMANKLVRKIFMQKNKKYEWGEEEEALQMLKQKLCSAPILALPDGTEDFVVYCDASLKGFMAVLMQQEKVITYASWQ</sequence>
<evidence type="ECO:0000313" key="3">
    <source>
        <dbReference type="EMBL" id="GEU75545.1"/>
    </source>
</evidence>
<dbReference type="SUPFAM" id="SSF56672">
    <property type="entry name" value="DNA/RNA polymerases"/>
    <property type="match status" value="1"/>
</dbReference>
<feature type="region of interest" description="Disordered" evidence="1">
    <location>
        <begin position="147"/>
        <end position="179"/>
    </location>
</feature>
<dbReference type="EMBL" id="BKCJ010007102">
    <property type="protein sequence ID" value="GEU75545.1"/>
    <property type="molecule type" value="Genomic_DNA"/>
</dbReference>
<evidence type="ECO:0000256" key="1">
    <source>
        <dbReference type="SAM" id="MobiDB-lite"/>
    </source>
</evidence>
<dbReference type="GO" id="GO:0003964">
    <property type="term" value="F:RNA-directed DNA polymerase activity"/>
    <property type="evidence" value="ECO:0007669"/>
    <property type="project" value="UniProtKB-KW"/>
</dbReference>
<dbReference type="InterPro" id="IPR043128">
    <property type="entry name" value="Rev_trsase/Diguanyl_cyclase"/>
</dbReference>
<keyword evidence="3" id="KW-0695">RNA-directed DNA polymerase</keyword>
<dbReference type="PANTHER" id="PTHR34072:SF52">
    <property type="entry name" value="RIBONUCLEASE H"/>
    <property type="match status" value="1"/>
</dbReference>
<dbReference type="AlphaFoldDB" id="A0A6L2MT41"/>
<feature type="compositionally biased region" description="Polar residues" evidence="1">
    <location>
        <begin position="147"/>
        <end position="177"/>
    </location>
</feature>